<protein>
    <submittedName>
        <fullName evidence="2">Uncharacterized protein</fullName>
    </submittedName>
</protein>
<dbReference type="Proteomes" id="UP000184080">
    <property type="component" value="Unassembled WGS sequence"/>
</dbReference>
<gene>
    <name evidence="2" type="ORF">SAMN05444401_4131</name>
</gene>
<sequence>MKLDTVDILKQKILDAQENVRDYEEYSDKVEDEEVRVTFKHFAEESGLQARKLQGLLSKYEPLK</sequence>
<evidence type="ECO:0000256" key="1">
    <source>
        <dbReference type="SAM" id="Coils"/>
    </source>
</evidence>
<accession>A0A1M6MUJ7</accession>
<dbReference type="InterPro" id="IPR012347">
    <property type="entry name" value="Ferritin-like"/>
</dbReference>
<dbReference type="Gene3D" id="1.20.1260.10">
    <property type="match status" value="1"/>
</dbReference>
<dbReference type="InterPro" id="IPR009078">
    <property type="entry name" value="Ferritin-like_SF"/>
</dbReference>
<dbReference type="STRING" id="1121298.SAMN05444401_4131"/>
<dbReference type="SUPFAM" id="SSF47240">
    <property type="entry name" value="Ferritin-like"/>
    <property type="match status" value="1"/>
</dbReference>
<feature type="coiled-coil region" evidence="1">
    <location>
        <begin position="6"/>
        <end position="33"/>
    </location>
</feature>
<dbReference type="AlphaFoldDB" id="A0A1M6MUJ7"/>
<dbReference type="OrthoDB" id="1707909at2"/>
<name>A0A1M6MUJ7_9CLOT</name>
<dbReference type="EMBL" id="FQZO01000009">
    <property type="protein sequence ID" value="SHJ87049.1"/>
    <property type="molecule type" value="Genomic_DNA"/>
</dbReference>
<dbReference type="RefSeq" id="WP_073011369.1">
    <property type="nucleotide sequence ID" value="NZ_FQZO01000009.1"/>
</dbReference>
<keyword evidence="1" id="KW-0175">Coiled coil</keyword>
<organism evidence="2 3">
    <name type="scientific">Clostridium amylolyticum</name>
    <dbReference type="NCBI Taxonomy" id="1121298"/>
    <lineage>
        <taxon>Bacteria</taxon>
        <taxon>Bacillati</taxon>
        <taxon>Bacillota</taxon>
        <taxon>Clostridia</taxon>
        <taxon>Eubacteriales</taxon>
        <taxon>Clostridiaceae</taxon>
        <taxon>Clostridium</taxon>
    </lineage>
</organism>
<proteinExistence type="predicted"/>
<reference evidence="2 3" key="1">
    <citation type="submission" date="2016-11" db="EMBL/GenBank/DDBJ databases">
        <authorList>
            <person name="Jaros S."/>
            <person name="Januszkiewicz K."/>
            <person name="Wedrychowicz H."/>
        </authorList>
    </citation>
    <scope>NUCLEOTIDE SEQUENCE [LARGE SCALE GENOMIC DNA]</scope>
    <source>
        <strain evidence="2 3">DSM 21864</strain>
    </source>
</reference>
<keyword evidence="3" id="KW-1185">Reference proteome</keyword>
<evidence type="ECO:0000313" key="3">
    <source>
        <dbReference type="Proteomes" id="UP000184080"/>
    </source>
</evidence>
<evidence type="ECO:0000313" key="2">
    <source>
        <dbReference type="EMBL" id="SHJ87049.1"/>
    </source>
</evidence>